<proteinExistence type="predicted"/>
<evidence type="ECO:0000256" key="1">
    <source>
        <dbReference type="SAM" id="MobiDB-lite"/>
    </source>
</evidence>
<name>A0A9W4HJN0_PENOL</name>
<comment type="caution">
    <text evidence="2">The sequence shown here is derived from an EMBL/GenBank/DDBJ whole genome shotgun (WGS) entry which is preliminary data.</text>
</comment>
<protein>
    <recommendedName>
        <fullName evidence="4">Pentatricopeptide repeat protein</fullName>
    </recommendedName>
</protein>
<dbReference type="Proteomes" id="UP001153618">
    <property type="component" value="Unassembled WGS sequence"/>
</dbReference>
<dbReference type="AlphaFoldDB" id="A0A9W4HJN0"/>
<sequence length="828" mass="93825">MLSHGRPCLRRRLPAVLDTVATGTDPLLFLYPRWVTPALRQRRFFLGIPAPTSRCQASSTPCRPSTHRCPSFARHSCRWISNTLDRASNPSSASPQTKKNEYLDEEGFDEIFGHIDSTASDANEVAVSHADTNSPPWHPSQIPFGAFLQKRARRVHASVSSTKEQSMKRKEKAQEEAAAGISHEDQKRKQTRYHMKQFYNRVGKHYIDRAWLDSRDVLEDLQKQAQLHMKVAPKGREIYVSEEVLAALCGVNKHSFGDNIWHLLVNNGCRVHVLPESQNKGPLRRVALHGTERAQDIAEAQFNDALESQERGKPSSDFRKTMPPICASSQGFDETGFLPPLVRGTWHLEDPVHPPTFEKVIARSGVIKSVREFTEHVEDVVTSRLKTIPEKIQSGSRGAQEQKQIAEYLMGLFDTHQKYLSTSALHLALEWLCKSAFRSTARALCTRSQQVATLGTYHIMLEDAAKLQDIIGFRNVLQQMGRAKISPSPDTWLILLGALVKPDEKALLVAHMAQNGYLSDINIVRGALLRTIQNSLRVHLHSGEDIKSYLDLMVNTWGANWFTSRLLHQMFETASREKNFVACEDLAEICLDQHLMVDHYSLSALIQTFRADIYRAVHYTIRFLDIDGFRMSSATYEYLFLGAFKARHYNICRVVWHYACLSNNVTYKMKQTVLVGLCNNVSSSRNDIGKLWKIDAGKVISGVPLNHENPTTPHYVRTELPPGFKGNPAAHLAQWKPMGAARTSQIRLANALLRQDMTSGSHYKPKYPLQLMLDAAAHMDSDWHDVPHRLSWKMENAIRIPLYQKPLEPSEYSESLDTTPESLDIFTR</sequence>
<dbReference type="OrthoDB" id="72441at2759"/>
<feature type="compositionally biased region" description="Polar residues" evidence="1">
    <location>
        <begin position="812"/>
        <end position="821"/>
    </location>
</feature>
<dbReference type="EMBL" id="CAJVOS010000016">
    <property type="protein sequence ID" value="CAG8032969.1"/>
    <property type="molecule type" value="Genomic_DNA"/>
</dbReference>
<accession>A0A9W4HJN0</accession>
<feature type="region of interest" description="Disordered" evidence="1">
    <location>
        <begin position="809"/>
        <end position="828"/>
    </location>
</feature>
<gene>
    <name evidence="2" type="ORF">POLS_LOCUS2760</name>
</gene>
<keyword evidence="3" id="KW-1185">Reference proteome</keyword>
<evidence type="ECO:0000313" key="3">
    <source>
        <dbReference type="Proteomes" id="UP001153618"/>
    </source>
</evidence>
<feature type="compositionally biased region" description="Basic and acidic residues" evidence="1">
    <location>
        <begin position="165"/>
        <end position="175"/>
    </location>
</feature>
<organism evidence="2 3">
    <name type="scientific">Penicillium olsonii</name>
    <dbReference type="NCBI Taxonomy" id="99116"/>
    <lineage>
        <taxon>Eukaryota</taxon>
        <taxon>Fungi</taxon>
        <taxon>Dikarya</taxon>
        <taxon>Ascomycota</taxon>
        <taxon>Pezizomycotina</taxon>
        <taxon>Eurotiomycetes</taxon>
        <taxon>Eurotiomycetidae</taxon>
        <taxon>Eurotiales</taxon>
        <taxon>Aspergillaceae</taxon>
        <taxon>Penicillium</taxon>
    </lineage>
</organism>
<reference evidence="2" key="1">
    <citation type="submission" date="2021-07" db="EMBL/GenBank/DDBJ databases">
        <authorList>
            <person name="Branca A.L. A."/>
        </authorList>
    </citation>
    <scope>NUCLEOTIDE SEQUENCE</scope>
</reference>
<evidence type="ECO:0000313" key="2">
    <source>
        <dbReference type="EMBL" id="CAG8032969.1"/>
    </source>
</evidence>
<evidence type="ECO:0008006" key="4">
    <source>
        <dbReference type="Google" id="ProtNLM"/>
    </source>
</evidence>
<feature type="region of interest" description="Disordered" evidence="1">
    <location>
        <begin position="158"/>
        <end position="189"/>
    </location>
</feature>